<dbReference type="EMBL" id="KX397367">
    <property type="protein sequence ID" value="ANZ48882.1"/>
    <property type="molecule type" value="Genomic_DNA"/>
</dbReference>
<dbReference type="RefSeq" id="YP_009278344.1">
    <property type="nucleotide sequence ID" value="NC_031007.1"/>
</dbReference>
<name>A0A1B2ICC4_9CAUD</name>
<evidence type="ECO:0000313" key="1">
    <source>
        <dbReference type="EMBL" id="ANZ48882.1"/>
    </source>
</evidence>
<dbReference type="OrthoDB" id="3103at10239"/>
<dbReference type="GeneID" id="29061636"/>
<proteinExistence type="predicted"/>
<evidence type="ECO:0000313" key="2">
    <source>
        <dbReference type="Proteomes" id="UP000201594"/>
    </source>
</evidence>
<gene>
    <name evidence="1" type="ORF">EARLPHILLIPIV_32</name>
</gene>
<reference evidence="1 2" key="1">
    <citation type="submission" date="2016-06" db="EMBL/GenBank/DDBJ databases">
        <authorList>
            <person name="Kjaerup R.B."/>
            <person name="Dalgaard T.S."/>
            <person name="Juul-Madsen H.R."/>
        </authorList>
    </citation>
    <scope>NUCLEOTIDE SEQUENCE [LARGE SCALE GENOMIC DNA]</scope>
</reference>
<dbReference type="KEGG" id="vg:29061636"/>
<sequence>MNIEKIRESVVISHNGETITFNNVPHINRKKNTVKIRMDDEGDFLSRDQLLFLELNRLWGTFSDKEIAEVWEIYQNVQLLVTEPDEVRFNVLPDMLRRLVEIHSVDRIIALYPQHQVWIPKKLENNFDNISPNYTEAMTYLVSDYYNLMVFTLALKPLIPVFAAIGAYPPVKMNSQSARRKIVTLTNDCFEILLTSKLGNQPAIQKLRDSLPHTIVKIQKEAGAQNSNTPSLTLIAVVEGYGLDALEEYITAFTVVNILALQPVGADFKEGVMDENSIVSRIFYGIRPEVLNGFADKMSAHNVTEKPHASTMKLNGERGKTSVIDTVNARSTAPIKEAERTGFYFTEYRKALKRIDADIPPARCKLHIDGIVEHHPRPFSELHEWLVAAVLHRHAHRGTYKDVDMQSYMHGMGIAQAIWASYGFHSAAALLSCSALPGRDGLEYPFLPIDASIKEKSEIYYPQAYRAHKGQEIISPLRESVMLLIRDYINPFSFHLKTSPEVAALLGVEPEVKGYIPGKNLQMELAEMLLIQARQKHREMHPLAAE</sequence>
<organism evidence="1 2">
    <name type="scientific">Erwinia phage vB_EamM_EarlPhillipIV</name>
    <dbReference type="NCBI Taxonomy" id="1883372"/>
    <lineage>
        <taxon>Viruses</taxon>
        <taxon>Duplodnaviria</taxon>
        <taxon>Heunggongvirae</taxon>
        <taxon>Uroviricota</taxon>
        <taxon>Caudoviricetes</taxon>
        <taxon>Chimalliviridae</taxon>
        <taxon>Derbicusvirus</taxon>
        <taxon>Derbicusvirus derbicus</taxon>
    </lineage>
</organism>
<dbReference type="Proteomes" id="UP000201594">
    <property type="component" value="Segment"/>
</dbReference>
<accession>A0A1B2ICC4</accession>
<protein>
    <submittedName>
        <fullName evidence="1">Uncharacterized protein</fullName>
    </submittedName>
</protein>